<feature type="transmembrane region" description="Helical" evidence="2">
    <location>
        <begin position="43"/>
        <end position="60"/>
    </location>
</feature>
<reference evidence="3 4" key="1">
    <citation type="submission" date="2019-10" db="EMBL/GenBank/DDBJ databases">
        <title>A novel species.</title>
        <authorList>
            <person name="Gao J."/>
        </authorList>
    </citation>
    <scope>NUCLEOTIDE SEQUENCE [LARGE SCALE GENOMIC DNA]</scope>
    <source>
        <strain evidence="3 4">QMT-28</strain>
    </source>
</reference>
<dbReference type="EMBL" id="CP045643">
    <property type="protein sequence ID" value="QFZ77221.1"/>
    <property type="molecule type" value="Genomic_DNA"/>
</dbReference>
<keyword evidence="2" id="KW-0472">Membrane</keyword>
<proteinExistence type="predicted"/>
<accession>A0A5Q0LK01</accession>
<dbReference type="RefSeq" id="WP_153291427.1">
    <property type="nucleotide sequence ID" value="NZ_CP045643.1"/>
</dbReference>
<organism evidence="3 4">
    <name type="scientific">Streptomyces fagopyri</name>
    <dbReference type="NCBI Taxonomy" id="2662397"/>
    <lineage>
        <taxon>Bacteria</taxon>
        <taxon>Bacillati</taxon>
        <taxon>Actinomycetota</taxon>
        <taxon>Actinomycetes</taxon>
        <taxon>Kitasatosporales</taxon>
        <taxon>Streptomycetaceae</taxon>
        <taxon>Streptomyces</taxon>
    </lineage>
</organism>
<feature type="region of interest" description="Disordered" evidence="1">
    <location>
        <begin position="1"/>
        <end position="37"/>
    </location>
</feature>
<dbReference type="KEGG" id="sfy:GFH48_31605"/>
<name>A0A5Q0LK01_9ACTN</name>
<keyword evidence="2" id="KW-0812">Transmembrane</keyword>
<evidence type="ECO:0000313" key="3">
    <source>
        <dbReference type="EMBL" id="QFZ77221.1"/>
    </source>
</evidence>
<evidence type="ECO:0000313" key="4">
    <source>
        <dbReference type="Proteomes" id="UP000326179"/>
    </source>
</evidence>
<dbReference type="Pfam" id="PF11239">
    <property type="entry name" value="DUF3040"/>
    <property type="match status" value="1"/>
</dbReference>
<dbReference type="InterPro" id="IPR021401">
    <property type="entry name" value="DUF3040"/>
</dbReference>
<keyword evidence="4" id="KW-1185">Reference proteome</keyword>
<gene>
    <name evidence="3" type="ORF">GFH48_31605</name>
</gene>
<dbReference type="AlphaFoldDB" id="A0A5Q0LK01"/>
<keyword evidence="2" id="KW-1133">Transmembrane helix</keyword>
<sequence length="94" mass="10165">MTPPVINPREDLETQTRQSDTPFARGPQTGHPRRPCAYRRRRGTAWSLLALSIVMLITGMVLPQGLLVAAGLVATGLAAHFLTPPSGADRPRLP</sequence>
<evidence type="ECO:0000256" key="1">
    <source>
        <dbReference type="SAM" id="MobiDB-lite"/>
    </source>
</evidence>
<evidence type="ECO:0000256" key="2">
    <source>
        <dbReference type="SAM" id="Phobius"/>
    </source>
</evidence>
<protein>
    <submittedName>
        <fullName evidence="3">DUF3040 domain-containing protein</fullName>
    </submittedName>
</protein>
<dbReference type="Proteomes" id="UP000326179">
    <property type="component" value="Chromosome"/>
</dbReference>